<dbReference type="InterPro" id="IPR000962">
    <property type="entry name" value="Znf_DskA_TraR"/>
</dbReference>
<keyword evidence="8" id="KW-1185">Reference proteome</keyword>
<dbReference type="Proteomes" id="UP000186997">
    <property type="component" value="Unassembled WGS sequence"/>
</dbReference>
<dbReference type="EMBL" id="FTPR01000002">
    <property type="protein sequence ID" value="SIT87749.1"/>
    <property type="molecule type" value="Genomic_DNA"/>
</dbReference>
<accession>A0A1R3XAM3</accession>
<dbReference type="RefSeq" id="WP_242654428.1">
    <property type="nucleotide sequence ID" value="NZ_FTPR01000002.1"/>
</dbReference>
<proteinExistence type="predicted"/>
<dbReference type="InterPro" id="IPR037187">
    <property type="entry name" value="DnaK_N"/>
</dbReference>
<dbReference type="Gene3D" id="1.20.120.910">
    <property type="entry name" value="DksA, coiled-coil domain"/>
    <property type="match status" value="1"/>
</dbReference>
<dbReference type="PROSITE" id="PS51128">
    <property type="entry name" value="ZF_DKSA_2"/>
    <property type="match status" value="1"/>
</dbReference>
<evidence type="ECO:0000256" key="3">
    <source>
        <dbReference type="ARBA" id="ARBA00022833"/>
    </source>
</evidence>
<dbReference type="InterPro" id="IPR048487">
    <property type="entry name" value="DksA-like_N"/>
</dbReference>
<feature type="domain" description="Zinc finger DksA/TraR C4-type" evidence="5">
    <location>
        <begin position="73"/>
        <end position="102"/>
    </location>
</feature>
<organism evidence="7 8">
    <name type="scientific">Yoonia rosea</name>
    <dbReference type="NCBI Taxonomy" id="287098"/>
    <lineage>
        <taxon>Bacteria</taxon>
        <taxon>Pseudomonadati</taxon>
        <taxon>Pseudomonadota</taxon>
        <taxon>Alphaproteobacteria</taxon>
        <taxon>Rhodobacterales</taxon>
        <taxon>Paracoccaceae</taxon>
        <taxon>Yoonia</taxon>
    </lineage>
</organism>
<dbReference type="Pfam" id="PF01258">
    <property type="entry name" value="zf-dskA_traR"/>
    <property type="match status" value="1"/>
</dbReference>
<feature type="zinc finger region" description="dksA C4-type" evidence="4">
    <location>
        <begin position="78"/>
        <end position="102"/>
    </location>
</feature>
<evidence type="ECO:0000256" key="4">
    <source>
        <dbReference type="PROSITE-ProRule" id="PRU00510"/>
    </source>
</evidence>
<evidence type="ECO:0000256" key="1">
    <source>
        <dbReference type="ARBA" id="ARBA00022723"/>
    </source>
</evidence>
<dbReference type="SUPFAM" id="SSF57716">
    <property type="entry name" value="Glucocorticoid receptor-like (DNA-binding domain)"/>
    <property type="match status" value="1"/>
</dbReference>
<evidence type="ECO:0000259" key="6">
    <source>
        <dbReference type="Pfam" id="PF21173"/>
    </source>
</evidence>
<keyword evidence="1" id="KW-0479">Metal-binding</keyword>
<keyword evidence="2" id="KW-0863">Zinc-finger</keyword>
<name>A0A1R3XAM3_9RHOB</name>
<evidence type="ECO:0000256" key="2">
    <source>
        <dbReference type="ARBA" id="ARBA00022771"/>
    </source>
</evidence>
<sequence>MAFEERKAQIENRIAELTAHMQKISDDLDQPLPADLEDQAIDLEDDEVLSSLGLSNQKEVGLLNDALKRIAKGTYGICAKCGGDISPERLDAVPYAVTCRKCMG</sequence>
<gene>
    <name evidence="7" type="ORF">SAMN05421665_2517</name>
</gene>
<evidence type="ECO:0000313" key="7">
    <source>
        <dbReference type="EMBL" id="SIT87749.1"/>
    </source>
</evidence>
<dbReference type="AlphaFoldDB" id="A0A1R3XAM3"/>
<feature type="domain" description="DnaK suppressor protein-like N-terminal" evidence="6">
    <location>
        <begin position="8"/>
        <end position="70"/>
    </location>
</feature>
<dbReference type="GO" id="GO:0008270">
    <property type="term" value="F:zinc ion binding"/>
    <property type="evidence" value="ECO:0007669"/>
    <property type="project" value="UniProtKB-KW"/>
</dbReference>
<protein>
    <submittedName>
        <fullName evidence="7">Transcriptional regulator, TraR/DksA family</fullName>
    </submittedName>
</protein>
<keyword evidence="3" id="KW-0862">Zinc</keyword>
<dbReference type="PANTHER" id="PTHR33823">
    <property type="entry name" value="RNA POLYMERASE-BINDING TRANSCRIPTION FACTOR DKSA-RELATED"/>
    <property type="match status" value="1"/>
</dbReference>
<dbReference type="STRING" id="287098.SAMN05421665_2517"/>
<dbReference type="Pfam" id="PF21173">
    <property type="entry name" value="DksA-like_N"/>
    <property type="match status" value="1"/>
</dbReference>
<dbReference type="SUPFAM" id="SSF109635">
    <property type="entry name" value="DnaK suppressor protein DksA, alpha-hairpin domain"/>
    <property type="match status" value="1"/>
</dbReference>
<dbReference type="PANTHER" id="PTHR33823:SF4">
    <property type="entry name" value="GENERAL STRESS PROTEIN 16O"/>
    <property type="match status" value="1"/>
</dbReference>
<evidence type="ECO:0000259" key="5">
    <source>
        <dbReference type="Pfam" id="PF01258"/>
    </source>
</evidence>
<reference evidence="8" key="1">
    <citation type="submission" date="2017-01" db="EMBL/GenBank/DDBJ databases">
        <authorList>
            <person name="Varghese N."/>
            <person name="Submissions S."/>
        </authorList>
    </citation>
    <scope>NUCLEOTIDE SEQUENCE [LARGE SCALE GENOMIC DNA]</scope>
    <source>
        <strain evidence="8">DSM 29591</strain>
    </source>
</reference>
<evidence type="ECO:0000313" key="8">
    <source>
        <dbReference type="Proteomes" id="UP000186997"/>
    </source>
</evidence>